<comment type="caution">
    <text evidence="3">The sequence shown here is derived from an EMBL/GenBank/DDBJ whole genome shotgun (WGS) entry which is preliminary data.</text>
</comment>
<dbReference type="InterPro" id="IPR050447">
    <property type="entry name" value="Erg6_SMT_methyltransf"/>
</dbReference>
<evidence type="ECO:0000256" key="1">
    <source>
        <dbReference type="ARBA" id="ARBA00022679"/>
    </source>
</evidence>
<dbReference type="InterPro" id="IPR029063">
    <property type="entry name" value="SAM-dependent_MTases_sf"/>
</dbReference>
<proteinExistence type="predicted"/>
<dbReference type="Pfam" id="PF13649">
    <property type="entry name" value="Methyltransf_25"/>
    <property type="match status" value="1"/>
</dbReference>
<evidence type="ECO:0000313" key="3">
    <source>
        <dbReference type="EMBL" id="GGZ19873.1"/>
    </source>
</evidence>
<dbReference type="Proteomes" id="UP000619457">
    <property type="component" value="Unassembled WGS sequence"/>
</dbReference>
<dbReference type="PANTHER" id="PTHR44068">
    <property type="entry name" value="ZGC:194242"/>
    <property type="match status" value="1"/>
</dbReference>
<accession>A0A918PR20</accession>
<organism evidence="3 4">
    <name type="scientific">Echinicola pacifica</name>
    <dbReference type="NCBI Taxonomy" id="346377"/>
    <lineage>
        <taxon>Bacteria</taxon>
        <taxon>Pseudomonadati</taxon>
        <taxon>Bacteroidota</taxon>
        <taxon>Cytophagia</taxon>
        <taxon>Cytophagales</taxon>
        <taxon>Cyclobacteriaceae</taxon>
        <taxon>Echinicola</taxon>
    </lineage>
</organism>
<dbReference type="PANTHER" id="PTHR44068:SF1">
    <property type="entry name" value="HYPOTHETICAL LOC100005854"/>
    <property type="match status" value="1"/>
</dbReference>
<gene>
    <name evidence="3" type="ORF">GCM10007049_10530</name>
</gene>
<dbReference type="InterPro" id="IPR041698">
    <property type="entry name" value="Methyltransf_25"/>
</dbReference>
<dbReference type="AlphaFoldDB" id="A0A918PR20"/>
<keyword evidence="4" id="KW-1185">Reference proteome</keyword>
<dbReference type="GO" id="GO:0003838">
    <property type="term" value="F:sterol 24-C-methyltransferase activity"/>
    <property type="evidence" value="ECO:0007669"/>
    <property type="project" value="TreeGrafter"/>
</dbReference>
<sequence>MNTENPDWQEIAHQLRKPDGEMGLKVAENMHKSNIEMTRAAIKGLELQPGDKVLEIGHGSAMHVQELFMQQPDIHYTGLEISNLMHTEAQKNNAEAMKTGQAEFFTYDGIQLPIAQNSLSKIFSVNTIYFWEDAEDFSRQLFASLANEGMLSLAFAEQKFMKQLPFVQYGFQTYEMEDVISLLEQVGFIKHSISNQEDLFPSNTGEPIKRPFSLVVMKKGLD</sequence>
<dbReference type="SUPFAM" id="SSF53335">
    <property type="entry name" value="S-adenosyl-L-methionine-dependent methyltransferases"/>
    <property type="match status" value="1"/>
</dbReference>
<name>A0A918PR20_9BACT</name>
<feature type="domain" description="Methyltransferase" evidence="2">
    <location>
        <begin position="53"/>
        <end position="149"/>
    </location>
</feature>
<evidence type="ECO:0000313" key="4">
    <source>
        <dbReference type="Proteomes" id="UP000619457"/>
    </source>
</evidence>
<evidence type="ECO:0000259" key="2">
    <source>
        <dbReference type="Pfam" id="PF13649"/>
    </source>
</evidence>
<dbReference type="RefSeq" id="WP_018472425.1">
    <property type="nucleotide sequence ID" value="NZ_BMWX01000002.1"/>
</dbReference>
<keyword evidence="3" id="KW-0489">Methyltransferase</keyword>
<dbReference type="GO" id="GO:0016126">
    <property type="term" value="P:sterol biosynthetic process"/>
    <property type="evidence" value="ECO:0007669"/>
    <property type="project" value="TreeGrafter"/>
</dbReference>
<dbReference type="Gene3D" id="3.40.50.150">
    <property type="entry name" value="Vaccinia Virus protein VP39"/>
    <property type="match status" value="1"/>
</dbReference>
<protein>
    <submittedName>
        <fullName evidence="3">Methyltransferase</fullName>
    </submittedName>
</protein>
<dbReference type="GO" id="GO:0032259">
    <property type="term" value="P:methylation"/>
    <property type="evidence" value="ECO:0007669"/>
    <property type="project" value="UniProtKB-KW"/>
</dbReference>
<keyword evidence="1" id="KW-0808">Transferase</keyword>
<reference evidence="3" key="1">
    <citation type="journal article" date="2014" name="Int. J. Syst. Evol. Microbiol.">
        <title>Complete genome sequence of Corynebacterium casei LMG S-19264T (=DSM 44701T), isolated from a smear-ripened cheese.</title>
        <authorList>
            <consortium name="US DOE Joint Genome Institute (JGI-PGF)"/>
            <person name="Walter F."/>
            <person name="Albersmeier A."/>
            <person name="Kalinowski J."/>
            <person name="Ruckert C."/>
        </authorList>
    </citation>
    <scope>NUCLEOTIDE SEQUENCE</scope>
    <source>
        <strain evidence="3">KCTC 12368</strain>
    </source>
</reference>
<dbReference type="EMBL" id="BMWX01000002">
    <property type="protein sequence ID" value="GGZ19873.1"/>
    <property type="molecule type" value="Genomic_DNA"/>
</dbReference>
<reference evidence="3" key="2">
    <citation type="submission" date="2020-09" db="EMBL/GenBank/DDBJ databases">
        <authorList>
            <person name="Sun Q."/>
            <person name="Kim S."/>
        </authorList>
    </citation>
    <scope>NUCLEOTIDE SEQUENCE</scope>
    <source>
        <strain evidence="3">KCTC 12368</strain>
    </source>
</reference>